<dbReference type="InterPro" id="IPR008010">
    <property type="entry name" value="Tatp1"/>
</dbReference>
<reference evidence="7" key="1">
    <citation type="submission" date="2022-06" db="EMBL/GenBank/DDBJ databases">
        <authorList>
            <person name="Berger JAMES D."/>
            <person name="Berger JAMES D."/>
        </authorList>
    </citation>
    <scope>NUCLEOTIDE SEQUENCE [LARGE SCALE GENOMIC DNA]</scope>
</reference>
<reference evidence="8" key="2">
    <citation type="submission" date="2023-11" db="UniProtKB">
        <authorList>
            <consortium name="WormBaseParasite"/>
        </authorList>
    </citation>
    <scope>IDENTIFICATION</scope>
</reference>
<proteinExistence type="inferred from homology"/>
<evidence type="ECO:0000313" key="8">
    <source>
        <dbReference type="WBParaSite" id="TREG1_106880.1"/>
    </source>
</evidence>
<feature type="compositionally biased region" description="Basic and acidic residues" evidence="6">
    <location>
        <begin position="506"/>
        <end position="522"/>
    </location>
</feature>
<dbReference type="WBParaSite" id="TREG1_106880.1">
    <property type="protein sequence ID" value="TREG1_106880.1"/>
    <property type="gene ID" value="TREG1_106880"/>
</dbReference>
<feature type="region of interest" description="Disordered" evidence="6">
    <location>
        <begin position="774"/>
        <end position="801"/>
    </location>
</feature>
<comment type="subcellular location">
    <subcellularLocation>
        <location evidence="1">Membrane</location>
        <topology evidence="1">Multi-pass membrane protein</topology>
    </subcellularLocation>
</comment>
<dbReference type="Proteomes" id="UP000050795">
    <property type="component" value="Unassembled WGS sequence"/>
</dbReference>
<accession>A0AA85ITE0</accession>
<keyword evidence="4" id="KW-1133">Transmembrane helix</keyword>
<feature type="compositionally biased region" description="Polar residues" evidence="6">
    <location>
        <begin position="475"/>
        <end position="486"/>
    </location>
</feature>
<evidence type="ECO:0000256" key="4">
    <source>
        <dbReference type="ARBA" id="ARBA00022989"/>
    </source>
</evidence>
<dbReference type="GO" id="GO:0045724">
    <property type="term" value="P:positive regulation of cilium assembly"/>
    <property type="evidence" value="ECO:0007669"/>
    <property type="project" value="TreeGrafter"/>
</dbReference>
<comment type="similarity">
    <text evidence="2">Belongs to the TAPT1 family.</text>
</comment>
<dbReference type="GO" id="GO:0005789">
    <property type="term" value="C:endoplasmic reticulum membrane"/>
    <property type="evidence" value="ECO:0007669"/>
    <property type="project" value="TreeGrafter"/>
</dbReference>
<name>A0AA85ITE0_TRIRE</name>
<keyword evidence="3" id="KW-0812">Transmembrane</keyword>
<dbReference type="PANTHER" id="PTHR13317:SF4">
    <property type="entry name" value="TRANSMEMBRANE ANTERIOR POSTERIOR TRANSFORMATION PROTEIN 1 HOMOLOG"/>
    <property type="match status" value="1"/>
</dbReference>
<evidence type="ECO:0000256" key="6">
    <source>
        <dbReference type="SAM" id="MobiDB-lite"/>
    </source>
</evidence>
<evidence type="ECO:0000256" key="1">
    <source>
        <dbReference type="ARBA" id="ARBA00004141"/>
    </source>
</evidence>
<sequence length="847" mass="96731">MVFKSLQYSGYSTEASQTMSRGYTAEPSESDSDWEVHDPFKNFRFTYYLKEEVVQSIRKKQDEDGTNKQGPFTNRAYTFITVPQYLESFMLYGLLQCLDHLLIVYTFLPLRCFLTVIHLFMRISSRFFQFFTNFEQEHDPVCPKSSRVNLLYNYELRDLVKFSLLCICTVILTKYDSSVAYHEIRTQSVIKIYIFFNLLEVADRLLSAVCQDALDDLLYTVSKPRSDMVSSNDSTESGFVYFRDVVLQYCFAFLCLIGHCFCLLCQVTTLNVAFNSQNKSLVTVFISNNFVELKGNVFRKMGKTNLFQIACADVRERFHYCIWLFIIVGRNMNENGWNLDDLQKILIDVACILLAEVAVDWVKHSFITKFNVIPSNVYEEYTVSIAYDLLLCRQGKNTSDHFDLLSRRMGLTPIPLSCLINAMLYQTIRNPSTLCLSLPFVISVLFAVKVVTNLTLMSMAYSHVREYINTASASQTEENYSSSNDNKTAKPVGGDIHTTTSSVKNTRQDQQTHETEAKERKLSLRKPPFNYNGYDQPTRDEEYFLPMGLRHRRIRSDSGPVDVMANVDAVHSYTSENSSEYVGSKVVMSSPISTGLIANELVEPYYSIMASSNGTPKSLYDFNELAPLTPIMPMDSVHRLLTPGNMKSEVECDRNSYESALFQTEDKSLFAAYINPPTTTPPHLDRHRMHSRYDLSNVVCCTETHGDKDDAFTTILKPQSVSSLIRPRYYSIDLGILNNFMKFMESSTRVTTNEIPSNKDNPQQDESRVAYLPDPTRKRRVRTMTEGSASATSPPVDPTIPILWERSSRNSTVNQFGLDQLKPTTSGRVKQPLSDIDRYSMVEGQIS</sequence>
<evidence type="ECO:0000313" key="7">
    <source>
        <dbReference type="Proteomes" id="UP000050795"/>
    </source>
</evidence>
<evidence type="ECO:0008006" key="9">
    <source>
        <dbReference type="Google" id="ProtNLM"/>
    </source>
</evidence>
<protein>
    <recommendedName>
        <fullName evidence="9">Protein TAPT1 homolog</fullName>
    </recommendedName>
</protein>
<dbReference type="Pfam" id="PF05346">
    <property type="entry name" value="DUF747"/>
    <property type="match status" value="1"/>
</dbReference>
<evidence type="ECO:0000256" key="5">
    <source>
        <dbReference type="ARBA" id="ARBA00023136"/>
    </source>
</evidence>
<feature type="region of interest" description="Disordered" evidence="6">
    <location>
        <begin position="475"/>
        <end position="532"/>
    </location>
</feature>
<dbReference type="PANTHER" id="PTHR13317">
    <property type="entry name" value="TRANSMEMBRANE ANTERIOR POSTERIOR TRANSFORMATION PROTEIN 1 HOMOLOG"/>
    <property type="match status" value="1"/>
</dbReference>
<keyword evidence="5" id="KW-0472">Membrane</keyword>
<organism evidence="7 8">
    <name type="scientific">Trichobilharzia regenti</name>
    <name type="common">Nasal bird schistosome</name>
    <dbReference type="NCBI Taxonomy" id="157069"/>
    <lineage>
        <taxon>Eukaryota</taxon>
        <taxon>Metazoa</taxon>
        <taxon>Spiralia</taxon>
        <taxon>Lophotrochozoa</taxon>
        <taxon>Platyhelminthes</taxon>
        <taxon>Trematoda</taxon>
        <taxon>Digenea</taxon>
        <taxon>Strigeidida</taxon>
        <taxon>Schistosomatoidea</taxon>
        <taxon>Schistosomatidae</taxon>
        <taxon>Trichobilharzia</taxon>
    </lineage>
</organism>
<keyword evidence="7" id="KW-1185">Reference proteome</keyword>
<evidence type="ECO:0000256" key="3">
    <source>
        <dbReference type="ARBA" id="ARBA00022692"/>
    </source>
</evidence>
<dbReference type="GO" id="GO:0036064">
    <property type="term" value="C:ciliary basal body"/>
    <property type="evidence" value="ECO:0007669"/>
    <property type="project" value="TreeGrafter"/>
</dbReference>
<dbReference type="AlphaFoldDB" id="A0AA85ITE0"/>
<evidence type="ECO:0000256" key="2">
    <source>
        <dbReference type="ARBA" id="ARBA00008803"/>
    </source>
</evidence>